<dbReference type="InterPro" id="IPR023996">
    <property type="entry name" value="TonB-dep_OMP_SusC/RagA"/>
</dbReference>
<dbReference type="KEGG" id="dfe:Dfer_1744"/>
<proteinExistence type="inferred from homology"/>
<dbReference type="Pfam" id="PF13715">
    <property type="entry name" value="CarbopepD_reg_2"/>
    <property type="match status" value="1"/>
</dbReference>
<dbReference type="InterPro" id="IPR008969">
    <property type="entry name" value="CarboxyPept-like_regulatory"/>
</dbReference>
<dbReference type="AlphaFoldDB" id="C6VTP2"/>
<sequence>MTIKFYHFFLALILGSMASGIVCGQNIREVTVSFEIRRATLKTALKKLEKTTGYTIAYPSEKVGKVRSVTVPPGKRTIEQTMLLMLERTDLQFRQAGRNIILFEKLENIPKTEQAEKPQSFLIRGRVMALQEGGPLEGATVLLKNADEGAVTDEAGRFTLRATGSGASIVVSFIGYRSLDTLLSFPIEGELTLNLRRDITQLQELVVSTGYYESSRSMSTGNIAQVSRKVIEKQPVASPIAALQGRIPGVFISNGTGVPGSAVHIQIRGRNTIDSGKTPLVLIDGVPVPYESPNLLTGSHGMESYGGGPNPLNAINPADIERIEILKDADATAIYGSRGANGVVLLTTRKGRPGETRVDLDVYSGFSKVTRKMDVLNTQEYLDLRRKAFALDGITPTDRNAPDLVLWDQNAHTDWQKELIGNPAPVSNAQLNISGGNDATRFMLGSSFRHEKPMLSGNNRDRRGNTHLNVQHESGNKRLNLSLTMTYGVTDLETRGINPHDYLLEAPNQPKFDSTGVTPYWFGSSFNASALRYQQWRMRSDNFIGSALLQYRLSDHLTLVLSGGYTRINDRQVLKNPSTYINPSMSYGFKNQASFANGQRWTYNIEPRIRFRRAVGAGVLSALAGATFQQSVKSSQQISAQDFPMEALMDNLASAAIISDRRSAFSDYRYHSILGHASYAWEDKYILNGTYRVDGSSRFGEGRRFGGFGAMGVAWIFSREAWVSEALPFVTFGKLRASYGTTGNDQIGDYRYLETYMASKTPYMNKSGLTPNRLPNPDYSWEVSRKAEAGLELAFLNGSLQVHASAFMSRSSNQLVNFPVASQTGFSFYQANLDALIENKGLEFELHAKIAERNRFRWEAGFNLTTFKNTLLRFPGLASSSYASRYEIGESVNVVRGYRFTGVNPESGMAMVEDLNRDGAYNPGNDFQALGNLDPRFFGGFSNTFRYSNFELDLFFDFIRKPLEYGYLDVFPSPIGGRANVKRSWATDYWTEPGQNALRPRPTSSATGRNYFDVYGNSDVAFEDASYMRLRNAALSYNLPVRLKKYLKLRDMKVYVHGQNLLTFTRYGGFDPETPRLAPPLKTIVAGIRLTL</sequence>
<dbReference type="HOGENOM" id="CLU_004317_0_1_10"/>
<dbReference type="NCBIfam" id="TIGR04056">
    <property type="entry name" value="OMP_RagA_SusC"/>
    <property type="match status" value="1"/>
</dbReference>
<evidence type="ECO:0000256" key="3">
    <source>
        <dbReference type="ARBA" id="ARBA00022452"/>
    </source>
</evidence>
<evidence type="ECO:0000256" key="7">
    <source>
        <dbReference type="PROSITE-ProRule" id="PRU01360"/>
    </source>
</evidence>
<keyword evidence="2 7" id="KW-0813">Transport</keyword>
<dbReference type="Gene3D" id="3.55.50.30">
    <property type="match status" value="1"/>
</dbReference>
<dbReference type="NCBIfam" id="TIGR04057">
    <property type="entry name" value="SusC_RagA_signa"/>
    <property type="match status" value="1"/>
</dbReference>
<keyword evidence="6 7" id="KW-0998">Cell outer membrane</keyword>
<evidence type="ECO:0000256" key="5">
    <source>
        <dbReference type="ARBA" id="ARBA00023136"/>
    </source>
</evidence>
<evidence type="ECO:0000259" key="8">
    <source>
        <dbReference type="Pfam" id="PF07715"/>
    </source>
</evidence>
<keyword evidence="4 7" id="KW-0812">Transmembrane</keyword>
<dbReference type="InterPro" id="IPR012910">
    <property type="entry name" value="Plug_dom"/>
</dbReference>
<evidence type="ECO:0000256" key="4">
    <source>
        <dbReference type="ARBA" id="ARBA00022692"/>
    </source>
</evidence>
<dbReference type="STRING" id="471854.Dfer_1744"/>
<dbReference type="InterPro" id="IPR039426">
    <property type="entry name" value="TonB-dep_rcpt-like"/>
</dbReference>
<dbReference type="EMBL" id="CP001619">
    <property type="protein sequence ID" value="ACT92985.1"/>
    <property type="molecule type" value="Genomic_DNA"/>
</dbReference>
<evidence type="ECO:0000256" key="2">
    <source>
        <dbReference type="ARBA" id="ARBA00022448"/>
    </source>
</evidence>
<dbReference type="InterPro" id="IPR036942">
    <property type="entry name" value="Beta-barrel_TonB_sf"/>
</dbReference>
<comment type="subcellular location">
    <subcellularLocation>
        <location evidence="1 7">Cell outer membrane</location>
        <topology evidence="1 7">Multi-pass membrane protein</topology>
    </subcellularLocation>
</comment>
<evidence type="ECO:0000313" key="9">
    <source>
        <dbReference type="EMBL" id="ACT92985.1"/>
    </source>
</evidence>
<protein>
    <submittedName>
        <fullName evidence="9">TonB-dependent receptor plug</fullName>
    </submittedName>
</protein>
<accession>C6VTP2</accession>
<reference evidence="9 10" key="1">
    <citation type="journal article" date="2009" name="Stand. Genomic Sci.">
        <title>Complete genome sequence of Dyadobacter fermentans type strain (NS114).</title>
        <authorList>
            <person name="Lang E."/>
            <person name="Lapidus A."/>
            <person name="Chertkov O."/>
            <person name="Brettin T."/>
            <person name="Detter J.C."/>
            <person name="Han C."/>
            <person name="Copeland A."/>
            <person name="Glavina Del Rio T."/>
            <person name="Nolan M."/>
            <person name="Chen F."/>
            <person name="Lucas S."/>
            <person name="Tice H."/>
            <person name="Cheng J.F."/>
            <person name="Land M."/>
            <person name="Hauser L."/>
            <person name="Chang Y.J."/>
            <person name="Jeffries C.D."/>
            <person name="Kopitz M."/>
            <person name="Bruce D."/>
            <person name="Goodwin L."/>
            <person name="Pitluck S."/>
            <person name="Ovchinnikova G."/>
            <person name="Pati A."/>
            <person name="Ivanova N."/>
            <person name="Mavrommatis K."/>
            <person name="Chen A."/>
            <person name="Palaniappan K."/>
            <person name="Chain P."/>
            <person name="Bristow J."/>
            <person name="Eisen J.A."/>
            <person name="Markowitz V."/>
            <person name="Hugenholtz P."/>
            <person name="Goker M."/>
            <person name="Rohde M."/>
            <person name="Kyrpides N.C."/>
            <person name="Klenk H.P."/>
        </authorList>
    </citation>
    <scope>NUCLEOTIDE SEQUENCE [LARGE SCALE GENOMIC DNA]</scope>
    <source>
        <strain evidence="10">ATCC 700827 / DSM 18053 / CIP 107007 / KCTC 52180 / NS114</strain>
    </source>
</reference>
<dbReference type="Pfam" id="PF07715">
    <property type="entry name" value="Plug"/>
    <property type="match status" value="1"/>
</dbReference>
<dbReference type="eggNOG" id="COG1629">
    <property type="taxonomic scope" value="Bacteria"/>
</dbReference>
<dbReference type="SUPFAM" id="SSF56935">
    <property type="entry name" value="Porins"/>
    <property type="match status" value="1"/>
</dbReference>
<keyword evidence="10" id="KW-1185">Reference proteome</keyword>
<dbReference type="Gene3D" id="2.40.170.20">
    <property type="entry name" value="TonB-dependent receptor, beta-barrel domain"/>
    <property type="match status" value="1"/>
</dbReference>
<organism evidence="9 10">
    <name type="scientific">Dyadobacter fermentans (strain ATCC 700827 / DSM 18053 / CIP 107007 / KCTC 52180 / NS114)</name>
    <dbReference type="NCBI Taxonomy" id="471854"/>
    <lineage>
        <taxon>Bacteria</taxon>
        <taxon>Pseudomonadati</taxon>
        <taxon>Bacteroidota</taxon>
        <taxon>Cytophagia</taxon>
        <taxon>Cytophagales</taxon>
        <taxon>Spirosomataceae</taxon>
        <taxon>Dyadobacter</taxon>
    </lineage>
</organism>
<dbReference type="Gene3D" id="2.60.40.1120">
    <property type="entry name" value="Carboxypeptidase-like, regulatory domain"/>
    <property type="match status" value="1"/>
</dbReference>
<dbReference type="Gene3D" id="2.170.130.10">
    <property type="entry name" value="TonB-dependent receptor, plug domain"/>
    <property type="match status" value="1"/>
</dbReference>
<gene>
    <name evidence="9" type="ordered locus">Dfer_1744</name>
</gene>
<evidence type="ECO:0000313" key="10">
    <source>
        <dbReference type="Proteomes" id="UP000002011"/>
    </source>
</evidence>
<dbReference type="RefSeq" id="WP_015811239.1">
    <property type="nucleotide sequence ID" value="NC_013037.1"/>
</dbReference>
<dbReference type="InterPro" id="IPR037066">
    <property type="entry name" value="Plug_dom_sf"/>
</dbReference>
<dbReference type="PROSITE" id="PS52016">
    <property type="entry name" value="TONB_DEPENDENT_REC_3"/>
    <property type="match status" value="1"/>
</dbReference>
<evidence type="ECO:0000256" key="6">
    <source>
        <dbReference type="ARBA" id="ARBA00023237"/>
    </source>
</evidence>
<keyword evidence="3 7" id="KW-1134">Transmembrane beta strand</keyword>
<comment type="similarity">
    <text evidence="7">Belongs to the TonB-dependent receptor family.</text>
</comment>
<feature type="domain" description="TonB-dependent receptor plug" evidence="8">
    <location>
        <begin position="219"/>
        <end position="343"/>
    </location>
</feature>
<keyword evidence="5 7" id="KW-0472">Membrane</keyword>
<dbReference type="SUPFAM" id="SSF49464">
    <property type="entry name" value="Carboxypeptidase regulatory domain-like"/>
    <property type="match status" value="1"/>
</dbReference>
<dbReference type="GO" id="GO:0009279">
    <property type="term" value="C:cell outer membrane"/>
    <property type="evidence" value="ECO:0007669"/>
    <property type="project" value="UniProtKB-SubCell"/>
</dbReference>
<keyword evidence="9" id="KW-0675">Receptor</keyword>
<dbReference type="Proteomes" id="UP000002011">
    <property type="component" value="Chromosome"/>
</dbReference>
<name>C6VTP2_DYAFD</name>
<dbReference type="OrthoDB" id="9768177at2"/>
<evidence type="ECO:0000256" key="1">
    <source>
        <dbReference type="ARBA" id="ARBA00004571"/>
    </source>
</evidence>
<dbReference type="InterPro" id="IPR023997">
    <property type="entry name" value="TonB-dep_OMP_SusC/RagA_CS"/>
</dbReference>